<dbReference type="InterPro" id="IPR046216">
    <property type="entry name" value="DUF6249"/>
</dbReference>
<keyword evidence="1" id="KW-0812">Transmembrane</keyword>
<dbReference type="RefSeq" id="WP_147769284.1">
    <property type="nucleotide sequence ID" value="NZ_CANNCE010000006.1"/>
</dbReference>
<protein>
    <recommendedName>
        <fullName evidence="2">DUF6249 domain-containing protein</fullName>
    </recommendedName>
</protein>
<evidence type="ECO:0000313" key="3">
    <source>
        <dbReference type="EMBL" id="TXG35679.1"/>
    </source>
</evidence>
<organism evidence="3 4">
    <name type="scientific">Seonamhaeicola maritimus</name>
    <dbReference type="NCBI Taxonomy" id="2591822"/>
    <lineage>
        <taxon>Bacteria</taxon>
        <taxon>Pseudomonadati</taxon>
        <taxon>Bacteroidota</taxon>
        <taxon>Flavobacteriia</taxon>
        <taxon>Flavobacteriales</taxon>
        <taxon>Flavobacteriaceae</taxon>
    </lineage>
</organism>
<dbReference type="OrthoDB" id="679295at2"/>
<sequence>MEAVIVFIIFGTIFGMVYLYFSTRNKERLALIEKGADASIFVKGKTQAAPIWKILILNVALLLIGVGAGIFISGLLIMAGIDEDFAQPGAILMTAGIALFIGFNLTKNLDKE</sequence>
<evidence type="ECO:0000256" key="1">
    <source>
        <dbReference type="SAM" id="Phobius"/>
    </source>
</evidence>
<feature type="transmembrane region" description="Helical" evidence="1">
    <location>
        <begin position="55"/>
        <end position="79"/>
    </location>
</feature>
<dbReference type="Proteomes" id="UP000321080">
    <property type="component" value="Unassembled WGS sequence"/>
</dbReference>
<keyword evidence="1" id="KW-0472">Membrane</keyword>
<dbReference type="EMBL" id="VRKQ01000016">
    <property type="protein sequence ID" value="TXG35679.1"/>
    <property type="molecule type" value="Genomic_DNA"/>
</dbReference>
<reference evidence="3 4" key="1">
    <citation type="submission" date="2019-08" db="EMBL/GenBank/DDBJ databases">
        <title>Seonamhaeicola sediminis sp. nov., isolated from marine sediment.</title>
        <authorList>
            <person name="Cao W.R."/>
        </authorList>
    </citation>
    <scope>NUCLEOTIDE SEQUENCE [LARGE SCALE GENOMIC DNA]</scope>
    <source>
        <strain evidence="3 4">1505</strain>
    </source>
</reference>
<feature type="domain" description="DUF6249" evidence="2">
    <location>
        <begin position="4"/>
        <end position="106"/>
    </location>
</feature>
<evidence type="ECO:0000313" key="4">
    <source>
        <dbReference type="Proteomes" id="UP000321080"/>
    </source>
</evidence>
<evidence type="ECO:0000259" key="2">
    <source>
        <dbReference type="Pfam" id="PF19762"/>
    </source>
</evidence>
<name>A0A5C7GFT0_9FLAO</name>
<feature type="transmembrane region" description="Helical" evidence="1">
    <location>
        <begin position="85"/>
        <end position="106"/>
    </location>
</feature>
<keyword evidence="4" id="KW-1185">Reference proteome</keyword>
<feature type="transmembrane region" description="Helical" evidence="1">
    <location>
        <begin position="6"/>
        <end position="23"/>
    </location>
</feature>
<dbReference type="AlphaFoldDB" id="A0A5C7GFT0"/>
<keyword evidence="1" id="KW-1133">Transmembrane helix</keyword>
<comment type="caution">
    <text evidence="3">The sequence shown here is derived from an EMBL/GenBank/DDBJ whole genome shotgun (WGS) entry which is preliminary data.</text>
</comment>
<dbReference type="Pfam" id="PF19762">
    <property type="entry name" value="DUF6249"/>
    <property type="match status" value="1"/>
</dbReference>
<proteinExistence type="predicted"/>
<gene>
    <name evidence="3" type="ORF">FUA22_14330</name>
</gene>
<accession>A0A5C7GFT0</accession>